<name>A0A7X3LVB6_9HYPH</name>
<evidence type="ECO:0000313" key="1">
    <source>
        <dbReference type="EMBL" id="MXN65772.1"/>
    </source>
</evidence>
<proteinExistence type="predicted"/>
<dbReference type="Proteomes" id="UP000433101">
    <property type="component" value="Unassembled WGS sequence"/>
</dbReference>
<gene>
    <name evidence="1" type="ORF">GR183_12725</name>
</gene>
<dbReference type="RefSeq" id="WP_160776028.1">
    <property type="nucleotide sequence ID" value="NZ_WUMV01000006.1"/>
</dbReference>
<sequence length="55" mass="6756">MFRKTTIADATSIRGYCAGASHDERSDRSRCRVNRFREWDPLRRRWILYRERACY</sequence>
<dbReference type="EMBL" id="WUMV01000006">
    <property type="protein sequence ID" value="MXN65772.1"/>
    <property type="molecule type" value="Genomic_DNA"/>
</dbReference>
<evidence type="ECO:0000313" key="2">
    <source>
        <dbReference type="Proteomes" id="UP000433101"/>
    </source>
</evidence>
<organism evidence="1 2">
    <name type="scientific">Stappia sediminis</name>
    <dbReference type="NCBI Taxonomy" id="2692190"/>
    <lineage>
        <taxon>Bacteria</taxon>
        <taxon>Pseudomonadati</taxon>
        <taxon>Pseudomonadota</taxon>
        <taxon>Alphaproteobacteria</taxon>
        <taxon>Hyphomicrobiales</taxon>
        <taxon>Stappiaceae</taxon>
        <taxon>Stappia</taxon>
    </lineage>
</organism>
<keyword evidence="2" id="KW-1185">Reference proteome</keyword>
<protein>
    <submittedName>
        <fullName evidence="1">Uncharacterized protein</fullName>
    </submittedName>
</protein>
<reference evidence="1 2" key="1">
    <citation type="submission" date="2019-12" db="EMBL/GenBank/DDBJ databases">
        <authorList>
            <person name="Li M."/>
        </authorList>
    </citation>
    <scope>NUCLEOTIDE SEQUENCE [LARGE SCALE GENOMIC DNA]</scope>
    <source>
        <strain evidence="1 2">GBMRC 2046</strain>
    </source>
</reference>
<dbReference type="AlphaFoldDB" id="A0A7X3LVB6"/>
<accession>A0A7X3LVB6</accession>
<comment type="caution">
    <text evidence="1">The sequence shown here is derived from an EMBL/GenBank/DDBJ whole genome shotgun (WGS) entry which is preliminary data.</text>
</comment>